<dbReference type="Proteomes" id="UP000053268">
    <property type="component" value="Unassembled WGS sequence"/>
</dbReference>
<dbReference type="GO" id="GO:0045892">
    <property type="term" value="P:negative regulation of DNA-templated transcription"/>
    <property type="evidence" value="ECO:0007669"/>
    <property type="project" value="TreeGrafter"/>
</dbReference>
<dbReference type="PANTHER" id="PTHR46576:SF1">
    <property type="entry name" value="BROMO ADJACENT HOMOLOGY DOMAIN-CONTAINING 1 PROTEIN"/>
    <property type="match status" value="1"/>
</dbReference>
<dbReference type="InterPro" id="IPR053032">
    <property type="entry name" value="BAH_domain-containing"/>
</dbReference>
<keyword evidence="4" id="KW-1185">Reference proteome</keyword>
<dbReference type="PROSITE" id="PS51038">
    <property type="entry name" value="BAH"/>
    <property type="match status" value="1"/>
</dbReference>
<name>A0A194PGN4_PAPXU</name>
<evidence type="ECO:0000313" key="4">
    <source>
        <dbReference type="Proteomes" id="UP000053268"/>
    </source>
</evidence>
<evidence type="ECO:0000259" key="2">
    <source>
        <dbReference type="PROSITE" id="PS51038"/>
    </source>
</evidence>
<reference evidence="3 4" key="1">
    <citation type="journal article" date="2015" name="Nat. Commun.">
        <title>Outbred genome sequencing and CRISPR/Cas9 gene editing in butterflies.</title>
        <authorList>
            <person name="Li X."/>
            <person name="Fan D."/>
            <person name="Zhang W."/>
            <person name="Liu G."/>
            <person name="Zhang L."/>
            <person name="Zhao L."/>
            <person name="Fang X."/>
            <person name="Chen L."/>
            <person name="Dong Y."/>
            <person name="Chen Y."/>
            <person name="Ding Y."/>
            <person name="Zhao R."/>
            <person name="Feng M."/>
            <person name="Zhu Y."/>
            <person name="Feng Y."/>
            <person name="Jiang X."/>
            <person name="Zhu D."/>
            <person name="Xiang H."/>
            <person name="Feng X."/>
            <person name="Li S."/>
            <person name="Wang J."/>
            <person name="Zhang G."/>
            <person name="Kronforst M.R."/>
            <person name="Wang W."/>
        </authorList>
    </citation>
    <scope>NUCLEOTIDE SEQUENCE [LARGE SCALE GENOMIC DNA]</scope>
    <source>
        <strain evidence="3">Ya'a_city_454_Px</strain>
        <tissue evidence="3">Whole body</tissue>
    </source>
</reference>
<evidence type="ECO:0000313" key="3">
    <source>
        <dbReference type="EMBL" id="KPI92551.1"/>
    </source>
</evidence>
<dbReference type="SMART" id="SM00439">
    <property type="entry name" value="BAH"/>
    <property type="match status" value="1"/>
</dbReference>
<proteinExistence type="predicted"/>
<dbReference type="EMBL" id="KQ459604">
    <property type="protein sequence ID" value="KPI92551.1"/>
    <property type="molecule type" value="Genomic_DNA"/>
</dbReference>
<gene>
    <name evidence="3" type="ORF">RR46_13772</name>
</gene>
<dbReference type="GO" id="GO:0031507">
    <property type="term" value="P:heterochromatin formation"/>
    <property type="evidence" value="ECO:0007669"/>
    <property type="project" value="TreeGrafter"/>
</dbReference>
<dbReference type="GO" id="GO:0003682">
    <property type="term" value="F:chromatin binding"/>
    <property type="evidence" value="ECO:0007669"/>
    <property type="project" value="InterPro"/>
</dbReference>
<sequence length="236" mass="26077">MDEATLLVEAACASPTPSAASEPGEAGKLCVQSAAGCTGGARGGRRRRSGGRRARRAPAPDSRLDRTARCWARMWHASGDRVARGDCVLLRASLARAQPFVARVASLWENPDDGEMMVSLVWYYRPEHTERGRQDEDAPDEVFASRHRDANSVACIEDKCYVLTFNEYCRYRKRLKASEEGITMAPSIVPPLPASEVTSTLAPNDTKLPPSVSPELVLFCRKIYDFRSKKIHVPNK</sequence>
<feature type="region of interest" description="Disordered" evidence="1">
    <location>
        <begin position="38"/>
        <end position="61"/>
    </location>
</feature>
<dbReference type="Pfam" id="PF01426">
    <property type="entry name" value="BAH"/>
    <property type="match status" value="1"/>
</dbReference>
<evidence type="ECO:0000256" key="1">
    <source>
        <dbReference type="SAM" id="MobiDB-lite"/>
    </source>
</evidence>
<accession>A0A194PGN4</accession>
<dbReference type="STRING" id="66420.A0A194PGN4"/>
<dbReference type="GO" id="GO:0000976">
    <property type="term" value="F:transcription cis-regulatory region binding"/>
    <property type="evidence" value="ECO:0007669"/>
    <property type="project" value="TreeGrafter"/>
</dbReference>
<dbReference type="Gene3D" id="2.30.30.490">
    <property type="match status" value="1"/>
</dbReference>
<dbReference type="GO" id="GO:0005677">
    <property type="term" value="C:chromatin silencing complex"/>
    <property type="evidence" value="ECO:0007669"/>
    <property type="project" value="TreeGrafter"/>
</dbReference>
<dbReference type="InterPro" id="IPR001025">
    <property type="entry name" value="BAH_dom"/>
</dbReference>
<protein>
    <submittedName>
        <fullName evidence="3">Bromo adjacent-likey domain-containing 1 protein</fullName>
    </submittedName>
</protein>
<dbReference type="AlphaFoldDB" id="A0A194PGN4"/>
<organism evidence="3 4">
    <name type="scientific">Papilio xuthus</name>
    <name type="common">Asian swallowtail butterfly</name>
    <dbReference type="NCBI Taxonomy" id="66420"/>
    <lineage>
        <taxon>Eukaryota</taxon>
        <taxon>Metazoa</taxon>
        <taxon>Ecdysozoa</taxon>
        <taxon>Arthropoda</taxon>
        <taxon>Hexapoda</taxon>
        <taxon>Insecta</taxon>
        <taxon>Pterygota</taxon>
        <taxon>Neoptera</taxon>
        <taxon>Endopterygota</taxon>
        <taxon>Lepidoptera</taxon>
        <taxon>Glossata</taxon>
        <taxon>Ditrysia</taxon>
        <taxon>Papilionoidea</taxon>
        <taxon>Papilionidae</taxon>
        <taxon>Papilioninae</taxon>
        <taxon>Papilio</taxon>
    </lineage>
</organism>
<dbReference type="PANTHER" id="PTHR46576">
    <property type="entry name" value="BROMO ADJACENT HOMOLOGY DOMAIN-CONTAINING 1 PROTEIN"/>
    <property type="match status" value="1"/>
</dbReference>
<feature type="domain" description="BAH" evidence="2">
    <location>
        <begin position="80"/>
        <end position="235"/>
    </location>
</feature>
<dbReference type="InterPro" id="IPR043151">
    <property type="entry name" value="BAH_sf"/>
</dbReference>
<feature type="compositionally biased region" description="Basic residues" evidence="1">
    <location>
        <begin position="43"/>
        <end position="56"/>
    </location>
</feature>